<proteinExistence type="predicted"/>
<dbReference type="GeneID" id="14401610"/>
<geneLocation type="plasmid" evidence="2 3">
    <name>pMETHO01</name>
</geneLocation>
<feature type="region of interest" description="Disordered" evidence="1">
    <location>
        <begin position="58"/>
        <end position="97"/>
    </location>
</feature>
<organism evidence="2 3">
    <name type="scientific">Methanomethylovorans hollandica (strain DSM 15978 / NBRC 107637 / DMS1)</name>
    <dbReference type="NCBI Taxonomy" id="867904"/>
    <lineage>
        <taxon>Archaea</taxon>
        <taxon>Methanobacteriati</taxon>
        <taxon>Methanobacteriota</taxon>
        <taxon>Stenosarchaea group</taxon>
        <taxon>Methanomicrobia</taxon>
        <taxon>Methanosarcinales</taxon>
        <taxon>Methanosarcinaceae</taxon>
        <taxon>Methanomethylovorans</taxon>
    </lineage>
</organism>
<keyword evidence="2" id="KW-0614">Plasmid</keyword>
<reference evidence="3" key="1">
    <citation type="submission" date="2012-02" db="EMBL/GenBank/DDBJ databases">
        <title>Complete sequence of plasmid of Methanomethylovorans hollandica DSM 15978.</title>
        <authorList>
            <person name="Lucas S."/>
            <person name="Copeland A."/>
            <person name="Lapidus A."/>
            <person name="Glavina del Rio T."/>
            <person name="Dalin E."/>
            <person name="Tice H."/>
            <person name="Bruce D."/>
            <person name="Goodwin L."/>
            <person name="Pitluck S."/>
            <person name="Peters L."/>
            <person name="Mikhailova N."/>
            <person name="Held B."/>
            <person name="Kyrpides N."/>
            <person name="Mavromatis K."/>
            <person name="Ivanova N."/>
            <person name="Brettin T."/>
            <person name="Detter J.C."/>
            <person name="Han C."/>
            <person name="Larimer F."/>
            <person name="Land M."/>
            <person name="Hauser L."/>
            <person name="Markowitz V."/>
            <person name="Cheng J.-F."/>
            <person name="Hugenholtz P."/>
            <person name="Woyke T."/>
            <person name="Wu D."/>
            <person name="Spring S."/>
            <person name="Schroeder M."/>
            <person name="Brambilla E."/>
            <person name="Klenk H.-P."/>
            <person name="Eisen J.A."/>
        </authorList>
    </citation>
    <scope>NUCLEOTIDE SEQUENCE [LARGE SCALE GENOMIC DNA]</scope>
    <source>
        <strain evidence="3">DSM 15978 / NBRC 107637 / DMS1</strain>
        <plasmid evidence="3">Plasmid pMETHO01</plasmid>
    </source>
</reference>
<dbReference type="EMBL" id="CP003363">
    <property type="protein sequence ID" value="AGB50778.1"/>
    <property type="molecule type" value="Genomic_DNA"/>
</dbReference>
<dbReference type="Proteomes" id="UP000010866">
    <property type="component" value="Plasmid pMETHO01"/>
</dbReference>
<gene>
    <name evidence="2" type="ordered locus">Metho_2648</name>
</gene>
<name>L0L306_METHD</name>
<feature type="compositionally biased region" description="Basic and acidic residues" evidence="1">
    <location>
        <begin position="58"/>
        <end position="82"/>
    </location>
</feature>
<evidence type="ECO:0000256" key="1">
    <source>
        <dbReference type="SAM" id="MobiDB-lite"/>
    </source>
</evidence>
<sequence>MAKCIVCGKVFEEDDDVSAIDYGNVIEGEFVTYEHELRFLCDNCLVPVDEFIEKIKKERQDSRDGGEQRALDRMERGIELSERGSNPFAGHPDALYD</sequence>
<protein>
    <submittedName>
        <fullName evidence="2">Uncharacterized protein</fullName>
    </submittedName>
</protein>
<dbReference type="RefSeq" id="WP_015313910.1">
    <property type="nucleotide sequence ID" value="NC_019972.1"/>
</dbReference>
<dbReference type="AlphaFoldDB" id="L0L306"/>
<evidence type="ECO:0000313" key="3">
    <source>
        <dbReference type="Proteomes" id="UP000010866"/>
    </source>
</evidence>
<accession>L0L306</accession>
<dbReference type="HOGENOM" id="CLU_2340182_0_0_2"/>
<evidence type="ECO:0000313" key="2">
    <source>
        <dbReference type="EMBL" id="AGB50778.1"/>
    </source>
</evidence>
<keyword evidence="3" id="KW-1185">Reference proteome</keyword>
<dbReference type="KEGG" id="mhz:Metho_2648"/>